<proteinExistence type="predicted"/>
<evidence type="ECO:0000313" key="2">
    <source>
        <dbReference type="Proteomes" id="UP000887013"/>
    </source>
</evidence>
<gene>
    <name evidence="1" type="ORF">NPIL_180851</name>
</gene>
<organism evidence="1 2">
    <name type="scientific">Nephila pilipes</name>
    <name type="common">Giant wood spider</name>
    <name type="synonym">Nephila maculata</name>
    <dbReference type="NCBI Taxonomy" id="299642"/>
    <lineage>
        <taxon>Eukaryota</taxon>
        <taxon>Metazoa</taxon>
        <taxon>Ecdysozoa</taxon>
        <taxon>Arthropoda</taxon>
        <taxon>Chelicerata</taxon>
        <taxon>Arachnida</taxon>
        <taxon>Araneae</taxon>
        <taxon>Araneomorphae</taxon>
        <taxon>Entelegynae</taxon>
        <taxon>Araneoidea</taxon>
        <taxon>Nephilidae</taxon>
        <taxon>Nephila</taxon>
    </lineage>
</organism>
<keyword evidence="2" id="KW-1185">Reference proteome</keyword>
<dbReference type="EMBL" id="BMAW01004887">
    <property type="protein sequence ID" value="GFS91428.1"/>
    <property type="molecule type" value="Genomic_DNA"/>
</dbReference>
<evidence type="ECO:0000313" key="1">
    <source>
        <dbReference type="EMBL" id="GFS91428.1"/>
    </source>
</evidence>
<reference evidence="1" key="1">
    <citation type="submission" date="2020-08" db="EMBL/GenBank/DDBJ databases">
        <title>Multicomponent nature underlies the extraordinary mechanical properties of spider dragline silk.</title>
        <authorList>
            <person name="Kono N."/>
            <person name="Nakamura H."/>
            <person name="Mori M."/>
            <person name="Yoshida Y."/>
            <person name="Ohtoshi R."/>
            <person name="Malay A.D."/>
            <person name="Moran D.A.P."/>
            <person name="Tomita M."/>
            <person name="Numata K."/>
            <person name="Arakawa K."/>
        </authorList>
    </citation>
    <scope>NUCLEOTIDE SEQUENCE</scope>
</reference>
<dbReference type="AlphaFoldDB" id="A0A8X6TB63"/>
<protein>
    <submittedName>
        <fullName evidence="1">Uncharacterized protein</fullName>
    </submittedName>
</protein>
<dbReference type="Proteomes" id="UP000887013">
    <property type="component" value="Unassembled WGS sequence"/>
</dbReference>
<comment type="caution">
    <text evidence="1">The sequence shown here is derived from an EMBL/GenBank/DDBJ whole genome shotgun (WGS) entry which is preliminary data.</text>
</comment>
<name>A0A8X6TB63_NEPPI</name>
<accession>A0A8X6TB63</accession>
<sequence length="67" mass="7164">MQIAAAKFKRAMIDSLVEMLHILGKDVGGCPGGKTGFTGGDYPEGQAASVTWVHEINSFTILDLLKQ</sequence>